<evidence type="ECO:0000256" key="1">
    <source>
        <dbReference type="SAM" id="MobiDB-lite"/>
    </source>
</evidence>
<dbReference type="EMBL" id="VSRR010140418">
    <property type="protein sequence ID" value="MPD04304.1"/>
    <property type="molecule type" value="Genomic_DNA"/>
</dbReference>
<reference evidence="2 3" key="1">
    <citation type="submission" date="2019-05" db="EMBL/GenBank/DDBJ databases">
        <title>Another draft genome of Portunus trituberculatus and its Hox gene families provides insights of decapod evolution.</title>
        <authorList>
            <person name="Jeong J.-H."/>
            <person name="Song I."/>
            <person name="Kim S."/>
            <person name="Choi T."/>
            <person name="Kim D."/>
            <person name="Ryu S."/>
            <person name="Kim W."/>
        </authorList>
    </citation>
    <scope>NUCLEOTIDE SEQUENCE [LARGE SCALE GENOMIC DNA]</scope>
    <source>
        <tissue evidence="2">Muscle</tissue>
    </source>
</reference>
<sequence length="113" mass="12130">MKFFSPFFFFLTETHNLFLSTPLRAITGSIGYVHPPPPPPPPPPEIVSASCLPLPHPTAASTPSPYCSNLYSPPLLPACRVSPLPGATANCNNPSHAVTRGRDAREALRGERV</sequence>
<gene>
    <name evidence="2" type="ORF">E2C01_099983</name>
</gene>
<comment type="caution">
    <text evidence="2">The sequence shown here is derived from an EMBL/GenBank/DDBJ whole genome shotgun (WGS) entry which is preliminary data.</text>
</comment>
<evidence type="ECO:0000313" key="3">
    <source>
        <dbReference type="Proteomes" id="UP000324222"/>
    </source>
</evidence>
<keyword evidence="3" id="KW-1185">Reference proteome</keyword>
<dbReference type="Proteomes" id="UP000324222">
    <property type="component" value="Unassembled WGS sequence"/>
</dbReference>
<organism evidence="2 3">
    <name type="scientific">Portunus trituberculatus</name>
    <name type="common">Swimming crab</name>
    <name type="synonym">Neptunus trituberculatus</name>
    <dbReference type="NCBI Taxonomy" id="210409"/>
    <lineage>
        <taxon>Eukaryota</taxon>
        <taxon>Metazoa</taxon>
        <taxon>Ecdysozoa</taxon>
        <taxon>Arthropoda</taxon>
        <taxon>Crustacea</taxon>
        <taxon>Multicrustacea</taxon>
        <taxon>Malacostraca</taxon>
        <taxon>Eumalacostraca</taxon>
        <taxon>Eucarida</taxon>
        <taxon>Decapoda</taxon>
        <taxon>Pleocyemata</taxon>
        <taxon>Brachyura</taxon>
        <taxon>Eubrachyura</taxon>
        <taxon>Portunoidea</taxon>
        <taxon>Portunidae</taxon>
        <taxon>Portuninae</taxon>
        <taxon>Portunus</taxon>
    </lineage>
</organism>
<feature type="compositionally biased region" description="Basic and acidic residues" evidence="1">
    <location>
        <begin position="100"/>
        <end position="113"/>
    </location>
</feature>
<evidence type="ECO:0000313" key="2">
    <source>
        <dbReference type="EMBL" id="MPD04304.1"/>
    </source>
</evidence>
<protein>
    <submittedName>
        <fullName evidence="2">Uncharacterized protein</fullName>
    </submittedName>
</protein>
<accession>A0A5B7KC50</accession>
<name>A0A5B7KC50_PORTR</name>
<feature type="region of interest" description="Disordered" evidence="1">
    <location>
        <begin position="90"/>
        <end position="113"/>
    </location>
</feature>
<proteinExistence type="predicted"/>
<dbReference type="AlphaFoldDB" id="A0A5B7KC50"/>